<dbReference type="InterPro" id="IPR001041">
    <property type="entry name" value="2Fe-2S_ferredoxin-type"/>
</dbReference>
<dbReference type="Proteomes" id="UP000323856">
    <property type="component" value="Unassembled WGS sequence"/>
</dbReference>
<evidence type="ECO:0000256" key="2">
    <source>
        <dbReference type="ARBA" id="ARBA00022630"/>
    </source>
</evidence>
<dbReference type="InterPro" id="IPR017938">
    <property type="entry name" value="Riboflavin_synthase-like_b-brl"/>
</dbReference>
<dbReference type="Gene3D" id="3.10.20.30">
    <property type="match status" value="1"/>
</dbReference>
<dbReference type="EMBL" id="VOBL01000014">
    <property type="protein sequence ID" value="KAA0975781.1"/>
    <property type="molecule type" value="Genomic_DNA"/>
</dbReference>
<feature type="domain" description="2Fe-2S ferredoxin-type" evidence="9">
    <location>
        <begin position="288"/>
        <end position="372"/>
    </location>
</feature>
<dbReference type="Gene3D" id="2.40.30.10">
    <property type="entry name" value="Translation factors"/>
    <property type="match status" value="1"/>
</dbReference>
<feature type="domain" description="FAD-binding FR-type" evidence="10">
    <location>
        <begin position="24"/>
        <end position="125"/>
    </location>
</feature>
<dbReference type="OrthoDB" id="9796486at2"/>
<dbReference type="Pfam" id="PF00175">
    <property type="entry name" value="NAD_binding_1"/>
    <property type="match status" value="1"/>
</dbReference>
<keyword evidence="4" id="KW-0479">Metal-binding</keyword>
<keyword evidence="7" id="KW-0408">Iron</keyword>
<dbReference type="GO" id="GO:0016491">
    <property type="term" value="F:oxidoreductase activity"/>
    <property type="evidence" value="ECO:0007669"/>
    <property type="project" value="UniProtKB-KW"/>
</dbReference>
<dbReference type="RefSeq" id="WP_007271432.1">
    <property type="nucleotide sequence ID" value="NZ_VOBL01000014.1"/>
</dbReference>
<sequence length="372" mass="38537">MTQELQYLSLAAAAPQLASAPAEPAPRVLRCTGTRAETAAVTTLMFEPADGQFFDWLPGQYLTLSLDTAHGQLSRCYTISSIPAEGLEITVKALSGGPASSWLHDSLVPGTVVEAHGPLGSFTPAALAGALPGPLPSYLFLAAGSGITPLRSITRALLESGAPIDAVLLYSAHDPGDVIFHRELRALDGAGGLRVETILSTGSVPTTGLPRAPGRLDAAMLQELVPDVQLREIFACGPPEYLEAVRGMLDAAGVDPSALHVESFDIADHAPANTVAQPLEAARDRQVFSVEFVRSGRTIDCPDDTFVLDAALAAGIPVPSSCALGMCGTCKSGLLQGTVEMNHAGGIRPKEIAAGKILICCSTPTGDLVIDA</sequence>
<evidence type="ECO:0000256" key="3">
    <source>
        <dbReference type="ARBA" id="ARBA00022714"/>
    </source>
</evidence>
<dbReference type="PROSITE" id="PS51384">
    <property type="entry name" value="FAD_FR"/>
    <property type="match status" value="1"/>
</dbReference>
<dbReference type="CDD" id="cd00207">
    <property type="entry name" value="fer2"/>
    <property type="match status" value="1"/>
</dbReference>
<dbReference type="PROSITE" id="PS51085">
    <property type="entry name" value="2FE2S_FER_2"/>
    <property type="match status" value="1"/>
</dbReference>
<dbReference type="InterPro" id="IPR006058">
    <property type="entry name" value="2Fe2S_fd_BS"/>
</dbReference>
<evidence type="ECO:0000256" key="8">
    <source>
        <dbReference type="ARBA" id="ARBA00023014"/>
    </source>
</evidence>
<organism evidence="11 12">
    <name type="scientific">Paeniglutamicibacter gangotriensis</name>
    <dbReference type="NCBI Taxonomy" id="254787"/>
    <lineage>
        <taxon>Bacteria</taxon>
        <taxon>Bacillati</taxon>
        <taxon>Actinomycetota</taxon>
        <taxon>Actinomycetes</taxon>
        <taxon>Micrococcales</taxon>
        <taxon>Micrococcaceae</taxon>
        <taxon>Paeniglutamicibacter</taxon>
    </lineage>
</organism>
<dbReference type="SUPFAM" id="SSF63380">
    <property type="entry name" value="Riboflavin synthase domain-like"/>
    <property type="match status" value="1"/>
</dbReference>
<accession>A0A5B0ED75</accession>
<keyword evidence="5" id="KW-0274">FAD</keyword>
<keyword evidence="3" id="KW-0001">2Fe-2S</keyword>
<dbReference type="GO" id="GO:0051537">
    <property type="term" value="F:2 iron, 2 sulfur cluster binding"/>
    <property type="evidence" value="ECO:0007669"/>
    <property type="project" value="UniProtKB-KW"/>
</dbReference>
<dbReference type="Pfam" id="PF00970">
    <property type="entry name" value="FAD_binding_6"/>
    <property type="match status" value="1"/>
</dbReference>
<dbReference type="SUPFAM" id="SSF52343">
    <property type="entry name" value="Ferredoxin reductase-like, C-terminal NADP-linked domain"/>
    <property type="match status" value="1"/>
</dbReference>
<dbReference type="GO" id="GO:0046872">
    <property type="term" value="F:metal ion binding"/>
    <property type="evidence" value="ECO:0007669"/>
    <property type="project" value="UniProtKB-KW"/>
</dbReference>
<evidence type="ECO:0000259" key="10">
    <source>
        <dbReference type="PROSITE" id="PS51384"/>
    </source>
</evidence>
<evidence type="ECO:0000256" key="4">
    <source>
        <dbReference type="ARBA" id="ARBA00022723"/>
    </source>
</evidence>
<evidence type="ECO:0000259" key="9">
    <source>
        <dbReference type="PROSITE" id="PS51085"/>
    </source>
</evidence>
<dbReference type="Pfam" id="PF00111">
    <property type="entry name" value="Fer2"/>
    <property type="match status" value="1"/>
</dbReference>
<evidence type="ECO:0000256" key="1">
    <source>
        <dbReference type="ARBA" id="ARBA00001974"/>
    </source>
</evidence>
<dbReference type="InterPro" id="IPR036010">
    <property type="entry name" value="2Fe-2S_ferredoxin-like_sf"/>
</dbReference>
<keyword evidence="8" id="KW-0411">Iron-sulfur</keyword>
<gene>
    <name evidence="11" type="ORF">FQ154_13340</name>
</gene>
<keyword evidence="2" id="KW-0285">Flavoprotein</keyword>
<comment type="caution">
    <text evidence="11">The sequence shown here is derived from an EMBL/GenBank/DDBJ whole genome shotgun (WGS) entry which is preliminary data.</text>
</comment>
<dbReference type="InterPro" id="IPR017927">
    <property type="entry name" value="FAD-bd_FR_type"/>
</dbReference>
<dbReference type="PANTHER" id="PTHR47354">
    <property type="entry name" value="NADH OXIDOREDUCTASE HCR"/>
    <property type="match status" value="1"/>
</dbReference>
<dbReference type="AlphaFoldDB" id="A0A5B0ED75"/>
<evidence type="ECO:0000256" key="7">
    <source>
        <dbReference type="ARBA" id="ARBA00023004"/>
    </source>
</evidence>
<dbReference type="InterPro" id="IPR012675">
    <property type="entry name" value="Beta-grasp_dom_sf"/>
</dbReference>
<proteinExistence type="predicted"/>
<dbReference type="PANTHER" id="PTHR47354:SF6">
    <property type="entry name" value="NADH OXIDOREDUCTASE HCR"/>
    <property type="match status" value="1"/>
</dbReference>
<keyword evidence="6" id="KW-0560">Oxidoreductase</keyword>
<evidence type="ECO:0000256" key="6">
    <source>
        <dbReference type="ARBA" id="ARBA00023002"/>
    </source>
</evidence>
<dbReference type="SUPFAM" id="SSF54292">
    <property type="entry name" value="2Fe-2S ferredoxin-like"/>
    <property type="match status" value="1"/>
</dbReference>
<name>A0A5B0ED75_9MICC</name>
<dbReference type="InterPro" id="IPR050415">
    <property type="entry name" value="MRET"/>
</dbReference>
<evidence type="ECO:0000313" key="12">
    <source>
        <dbReference type="Proteomes" id="UP000323856"/>
    </source>
</evidence>
<dbReference type="PRINTS" id="PR00406">
    <property type="entry name" value="CYTB5RDTASE"/>
</dbReference>
<evidence type="ECO:0000256" key="5">
    <source>
        <dbReference type="ARBA" id="ARBA00022827"/>
    </source>
</evidence>
<protein>
    <submittedName>
        <fullName evidence="11">Iron-sulfur cluster-binding domain-containing protein</fullName>
    </submittedName>
</protein>
<evidence type="ECO:0000313" key="11">
    <source>
        <dbReference type="EMBL" id="KAA0975781.1"/>
    </source>
</evidence>
<dbReference type="PROSITE" id="PS00197">
    <property type="entry name" value="2FE2S_FER_1"/>
    <property type="match status" value="1"/>
</dbReference>
<comment type="cofactor">
    <cofactor evidence="1">
        <name>FAD</name>
        <dbReference type="ChEBI" id="CHEBI:57692"/>
    </cofactor>
</comment>
<dbReference type="InterPro" id="IPR008333">
    <property type="entry name" value="Cbr1-like_FAD-bd_dom"/>
</dbReference>
<dbReference type="Gene3D" id="3.40.50.80">
    <property type="entry name" value="Nucleotide-binding domain of ferredoxin-NADP reductase (FNR) module"/>
    <property type="match status" value="1"/>
</dbReference>
<dbReference type="InterPro" id="IPR001433">
    <property type="entry name" value="OxRdtase_FAD/NAD-bd"/>
</dbReference>
<dbReference type="InterPro" id="IPR039261">
    <property type="entry name" value="FNR_nucleotide-bd"/>
</dbReference>
<reference evidence="11 12" key="1">
    <citation type="submission" date="2019-07" db="EMBL/GenBank/DDBJ databases">
        <title>Analysis of the biochemical properties, biological activity and biotechnological potential of siderophores and biosurfactants produced by Antarctic psychrotolerant bacteria.</title>
        <authorList>
            <person name="Styczynski M."/>
            <person name="Krucon T."/>
            <person name="Decewicz P."/>
            <person name="Dziewit L."/>
        </authorList>
    </citation>
    <scope>NUCLEOTIDE SEQUENCE [LARGE SCALE GENOMIC DNA]</scope>
    <source>
        <strain evidence="11 12">ANT_H27</strain>
    </source>
</reference>